<evidence type="ECO:0000313" key="2">
    <source>
        <dbReference type="Proteomes" id="UP000182135"/>
    </source>
</evidence>
<dbReference type="AlphaFoldDB" id="A0A1I2NQ65"/>
<name>A0A1I2NQ65_9CLOT</name>
<dbReference type="EMBL" id="FOOE01000022">
    <property type="protein sequence ID" value="SFG03807.1"/>
    <property type="molecule type" value="Genomic_DNA"/>
</dbReference>
<proteinExistence type="predicted"/>
<dbReference type="STRING" id="1529.SAMN04487885_12228"/>
<sequence length="63" mass="6857">MLLQKANTKIIKKQYCLLLLGAAILSFGLYNIHSQSNITEGGILGMTLFIKHWIGISPGITGL</sequence>
<organism evidence="1 2">
    <name type="scientific">Clostridium cadaveris</name>
    <dbReference type="NCBI Taxonomy" id="1529"/>
    <lineage>
        <taxon>Bacteria</taxon>
        <taxon>Bacillati</taxon>
        <taxon>Bacillota</taxon>
        <taxon>Clostridia</taxon>
        <taxon>Eubacteriales</taxon>
        <taxon>Clostridiaceae</taxon>
        <taxon>Clostridium</taxon>
    </lineage>
</organism>
<dbReference type="Pfam" id="PF02588">
    <property type="entry name" value="YitT_membrane"/>
    <property type="match status" value="1"/>
</dbReference>
<dbReference type="InterPro" id="IPR003740">
    <property type="entry name" value="YitT"/>
</dbReference>
<reference evidence="1 2" key="1">
    <citation type="submission" date="2016-10" db="EMBL/GenBank/DDBJ databases">
        <authorList>
            <person name="de Groot N.N."/>
        </authorList>
    </citation>
    <scope>NUCLEOTIDE SEQUENCE [LARGE SCALE GENOMIC DNA]</scope>
    <source>
        <strain evidence="1 2">NLAE-zl-G419</strain>
    </source>
</reference>
<keyword evidence="2" id="KW-1185">Reference proteome</keyword>
<evidence type="ECO:0000313" key="1">
    <source>
        <dbReference type="EMBL" id="SFG03807.1"/>
    </source>
</evidence>
<accession>A0A1I2NQ65</accession>
<dbReference type="Proteomes" id="UP000182135">
    <property type="component" value="Unassembled WGS sequence"/>
</dbReference>
<gene>
    <name evidence="1" type="ORF">SAMN04487885_12228</name>
</gene>
<protein>
    <submittedName>
        <fullName evidence="1">Uncharacterized 5xTM membrane BCR, YitT family COG1284</fullName>
    </submittedName>
</protein>